<keyword evidence="2" id="KW-1185">Reference proteome</keyword>
<reference evidence="1 2" key="1">
    <citation type="submission" date="2020-12" db="EMBL/GenBank/DDBJ databases">
        <title>Comparative genome analysis of fungal antagonists Marinomonas ostreistagni 398 and M. spartinae 468.</title>
        <authorList>
            <person name="Fields J.L."/>
            <person name="Mavrodi O.V."/>
            <person name="Biber P.D."/>
            <person name="Indest K.J."/>
            <person name="Mavrodi D.V."/>
        </authorList>
    </citation>
    <scope>NUCLEOTIDE SEQUENCE [LARGE SCALE GENOMIC DNA]</scope>
    <source>
        <strain evidence="1 2">USM7</strain>
    </source>
</reference>
<dbReference type="SUPFAM" id="SSF48452">
    <property type="entry name" value="TPR-like"/>
    <property type="match status" value="1"/>
</dbReference>
<dbReference type="Gene3D" id="1.25.40.10">
    <property type="entry name" value="Tetratricopeptide repeat domain"/>
    <property type="match status" value="1"/>
</dbReference>
<dbReference type="Gene3D" id="3.40.50.2000">
    <property type="entry name" value="Glycogen Phosphorylase B"/>
    <property type="match status" value="1"/>
</dbReference>
<dbReference type="EMBL" id="JAEMUH010000019">
    <property type="protein sequence ID" value="MBJ7552382.1"/>
    <property type="molecule type" value="Genomic_DNA"/>
</dbReference>
<dbReference type="PANTHER" id="PTHR44809">
    <property type="match status" value="1"/>
</dbReference>
<dbReference type="InterPro" id="IPR011990">
    <property type="entry name" value="TPR-like_helical_dom_sf"/>
</dbReference>
<comment type="caution">
    <text evidence="1">The sequence shown here is derived from an EMBL/GenBank/DDBJ whole genome shotgun (WGS) entry which is preliminary data.</text>
</comment>
<dbReference type="SUPFAM" id="SSF53756">
    <property type="entry name" value="UDP-Glycosyltransferase/glycogen phosphorylase"/>
    <property type="match status" value="1"/>
</dbReference>
<organism evidence="1 2">
    <name type="scientific">Marinomonas ostreistagni</name>
    <dbReference type="NCBI Taxonomy" id="359209"/>
    <lineage>
        <taxon>Bacteria</taxon>
        <taxon>Pseudomonadati</taxon>
        <taxon>Pseudomonadota</taxon>
        <taxon>Gammaproteobacteria</taxon>
        <taxon>Oceanospirillales</taxon>
        <taxon>Oceanospirillaceae</taxon>
        <taxon>Marinomonas</taxon>
    </lineage>
</organism>
<evidence type="ECO:0000313" key="2">
    <source>
        <dbReference type="Proteomes" id="UP000598488"/>
    </source>
</evidence>
<dbReference type="Pfam" id="PF14559">
    <property type="entry name" value="TPR_19"/>
    <property type="match status" value="1"/>
</dbReference>
<evidence type="ECO:0000313" key="1">
    <source>
        <dbReference type="EMBL" id="MBJ7552382.1"/>
    </source>
</evidence>
<dbReference type="Proteomes" id="UP000598488">
    <property type="component" value="Unassembled WGS sequence"/>
</dbReference>
<dbReference type="SMART" id="SM00028">
    <property type="entry name" value="TPR"/>
    <property type="match status" value="3"/>
</dbReference>
<dbReference type="PANTHER" id="PTHR44809:SF1">
    <property type="entry name" value="PROTEIN O-MANNOSYL-TRANSFERASE TMTC1"/>
    <property type="match status" value="1"/>
</dbReference>
<accession>A0ABS0ZFI2</accession>
<proteinExistence type="predicted"/>
<name>A0ABS0ZFI2_9GAMM</name>
<dbReference type="InterPro" id="IPR019734">
    <property type="entry name" value="TPR_rpt"/>
</dbReference>
<protein>
    <submittedName>
        <fullName evidence="1">Tetratricopeptide repeat protein</fullName>
    </submittedName>
</protein>
<dbReference type="RefSeq" id="WP_199463958.1">
    <property type="nucleotide sequence ID" value="NZ_JAEMUH010000019.1"/>
</dbReference>
<gene>
    <name evidence="1" type="ORF">JHD44_16985</name>
</gene>
<dbReference type="InterPro" id="IPR052943">
    <property type="entry name" value="TMTC_O-mannosyl-trnsfr"/>
</dbReference>
<sequence>MDVEHLFDHAQHFQKLGMMGKAENIYREVLKKQPTHIKSMGNLAILLEEKGAFDEAESLFKSILKHWPHHELTLRQLAKLYRHSGRVSASIAILESILKNNPSIKAQWDLSFSYLLNGDFEKGWLHFDSRILLANLPLKVDQKKYWDGEINPSKTLLIIDEQGIGDSLQFLRFIPEVLNKPFRKVIFYGKPMLKSLMNKLFPEIEFICKAEEVPEYDLYVPLMSLAKVFKVYLPEKIVNDFSLDYVSRLELRPSNATHKKPIVALCWQGNRHFKGDKFRSPGLKTLLPLLKIQNVEFVSVQVGPARQQIHDLGVEGIITDLGNRIETERGDVLTTLKLLYQCDFVVTSDTSVAHMAGILGKLGYVLLSSRPDWRWLTDTEHSFWYPSLKLMRQAKVNQWKGVVELIIQDIENQSASKT</sequence>